<evidence type="ECO:0008006" key="3">
    <source>
        <dbReference type="Google" id="ProtNLM"/>
    </source>
</evidence>
<name>A0A7V4G755_9BACT</name>
<gene>
    <name evidence="2" type="ORF">ENT08_02695</name>
</gene>
<evidence type="ECO:0000313" key="2">
    <source>
        <dbReference type="EMBL" id="HGS04638.1"/>
    </source>
</evidence>
<accession>A0A7V4G755</accession>
<reference evidence="2" key="1">
    <citation type="journal article" date="2020" name="mSystems">
        <title>Genome- and Community-Level Interaction Insights into Carbon Utilization and Element Cycling Functions of Hydrothermarchaeota in Hydrothermal Sediment.</title>
        <authorList>
            <person name="Zhou Z."/>
            <person name="Liu Y."/>
            <person name="Xu W."/>
            <person name="Pan J."/>
            <person name="Luo Z.H."/>
            <person name="Li M."/>
        </authorList>
    </citation>
    <scope>NUCLEOTIDE SEQUENCE [LARGE SCALE GENOMIC DNA]</scope>
    <source>
        <strain evidence="2">SpSt-548</strain>
    </source>
</reference>
<sequence length="332" mass="37024">MEEFIPQPQTHPGKTPGPQPGFRGAYPGRFVWNRNSPDYFNDTLALLWIDSAGVKHVREFPVNTDTGDNSYDTTSSLLPNRLYRYTNGWHRDYNALSMNEYAYNWEYNTADDANANEHWDCDRNGWLNTGSTLDYIRVGSAHNIHMGSVDAPLGRARVAGWSAGCQVIPGMANWTAFINSAWTGSGDRVDYWLIDARDIDRSLWGQTCTPDGSHDCPFRITSFPYVHSHTTVGAASRFSQYNCSTANEGGPEVVYEVKIPRHGSLTVTVECASPVDIDIHLLVMDDQRACLTRHNTTFTRAVAPGRYLIVADSYVSGGSTYSGAYTLHVNFN</sequence>
<evidence type="ECO:0000256" key="1">
    <source>
        <dbReference type="SAM" id="MobiDB-lite"/>
    </source>
</evidence>
<dbReference type="EMBL" id="DSXI01000154">
    <property type="protein sequence ID" value="HGS04638.1"/>
    <property type="molecule type" value="Genomic_DNA"/>
</dbReference>
<proteinExistence type="predicted"/>
<comment type="caution">
    <text evidence="2">The sequence shown here is derived from an EMBL/GenBank/DDBJ whole genome shotgun (WGS) entry which is preliminary data.</text>
</comment>
<dbReference type="AlphaFoldDB" id="A0A7V4G755"/>
<organism evidence="2">
    <name type="scientific">Desulfobacca acetoxidans</name>
    <dbReference type="NCBI Taxonomy" id="60893"/>
    <lineage>
        <taxon>Bacteria</taxon>
        <taxon>Pseudomonadati</taxon>
        <taxon>Thermodesulfobacteriota</taxon>
        <taxon>Desulfobaccia</taxon>
        <taxon>Desulfobaccales</taxon>
        <taxon>Desulfobaccaceae</taxon>
        <taxon>Desulfobacca</taxon>
    </lineage>
</organism>
<protein>
    <recommendedName>
        <fullName evidence="3">Peptidase C-terminal archaeal/bacterial domain-containing protein</fullName>
    </recommendedName>
</protein>
<feature type="region of interest" description="Disordered" evidence="1">
    <location>
        <begin position="1"/>
        <end position="22"/>
    </location>
</feature>